<organism evidence="3 4">
    <name type="scientific">Variovorax boronicumulans</name>
    <dbReference type="NCBI Taxonomy" id="436515"/>
    <lineage>
        <taxon>Bacteria</taxon>
        <taxon>Pseudomonadati</taxon>
        <taxon>Pseudomonadota</taxon>
        <taxon>Betaproteobacteria</taxon>
        <taxon>Burkholderiales</taxon>
        <taxon>Comamonadaceae</taxon>
        <taxon>Variovorax</taxon>
    </lineage>
</organism>
<dbReference type="Proteomes" id="UP001242045">
    <property type="component" value="Unassembled WGS sequence"/>
</dbReference>
<name>A0AAW8DBW3_9BURK</name>
<feature type="chain" id="PRO_5043936542" description="Toxin co-regulated pilus biosynthesis protein Q C-terminal domain-containing protein" evidence="1">
    <location>
        <begin position="24"/>
        <end position="161"/>
    </location>
</feature>
<evidence type="ECO:0000313" key="4">
    <source>
        <dbReference type="Proteomes" id="UP001242045"/>
    </source>
</evidence>
<reference evidence="3" key="1">
    <citation type="submission" date="2023-07" db="EMBL/GenBank/DDBJ databases">
        <title>Sorghum-associated microbial communities from plants grown in Nebraska, USA.</title>
        <authorList>
            <person name="Schachtman D."/>
        </authorList>
    </citation>
    <scope>NUCLEOTIDE SEQUENCE</scope>
    <source>
        <strain evidence="3">DS3754</strain>
    </source>
</reference>
<dbReference type="Pfam" id="PF10671">
    <property type="entry name" value="TcpQ"/>
    <property type="match status" value="1"/>
</dbReference>
<proteinExistence type="predicted"/>
<dbReference type="AlphaFoldDB" id="A0AAW8DBW3"/>
<evidence type="ECO:0000256" key="1">
    <source>
        <dbReference type="SAM" id="SignalP"/>
    </source>
</evidence>
<dbReference type="InterPro" id="IPR018927">
    <property type="entry name" value="Pilus_synth_Q_C"/>
</dbReference>
<accession>A0AAW8DBW3</accession>
<feature type="signal peptide" evidence="1">
    <location>
        <begin position="1"/>
        <end position="23"/>
    </location>
</feature>
<evidence type="ECO:0000313" key="3">
    <source>
        <dbReference type="EMBL" id="MDP9897356.1"/>
    </source>
</evidence>
<gene>
    <name evidence="3" type="ORF">J2W31_006500</name>
</gene>
<dbReference type="Gene3D" id="3.55.50.70">
    <property type="match status" value="1"/>
</dbReference>
<dbReference type="RefSeq" id="WP_307687291.1">
    <property type="nucleotide sequence ID" value="NZ_JAUSRD010000027.1"/>
</dbReference>
<dbReference type="EMBL" id="JAUSRD010000027">
    <property type="protein sequence ID" value="MDP9897356.1"/>
    <property type="molecule type" value="Genomic_DNA"/>
</dbReference>
<feature type="domain" description="Toxin co-regulated pilus biosynthesis protein Q C-terminal" evidence="2">
    <location>
        <begin position="70"/>
        <end position="151"/>
    </location>
</feature>
<keyword evidence="1" id="KW-0732">Signal</keyword>
<comment type="caution">
    <text evidence="3">The sequence shown here is derived from an EMBL/GenBank/DDBJ whole genome shotgun (WGS) entry which is preliminary data.</text>
</comment>
<sequence length="161" mass="16746">MKQVSRSALVAMALLAASAGSFAAGPSKAKSAIDEPDIVIGGGGSSGAMSLGTPRSMSVVAAPVTTASAQVWNVETRDVNLANTFQRWAASAGWKVRWDAAKHVMLEAPDSFTGSFEDAVAAQLSSPGIAMSGYPLEVCFYPNTPPLARITRKGDQLKECK</sequence>
<evidence type="ECO:0000259" key="2">
    <source>
        <dbReference type="Pfam" id="PF10671"/>
    </source>
</evidence>
<protein>
    <recommendedName>
        <fullName evidence="2">Toxin co-regulated pilus biosynthesis protein Q C-terminal domain-containing protein</fullName>
    </recommendedName>
</protein>